<dbReference type="PANTHER" id="PTHR47481">
    <property type="match status" value="1"/>
</dbReference>
<dbReference type="Proteomes" id="UP000007015">
    <property type="component" value="Chromosome 12"/>
</dbReference>
<dbReference type="PANTHER" id="PTHR47481:SF10">
    <property type="entry name" value="COPIA-LIKE POLYPROTEIN_RETROTRANSPOSON"/>
    <property type="match status" value="1"/>
</dbReference>
<keyword evidence="3" id="KW-1185">Reference proteome</keyword>
<accession>A2ZN07</accession>
<feature type="region of interest" description="Disordered" evidence="1">
    <location>
        <begin position="233"/>
        <end position="322"/>
    </location>
</feature>
<organism evidence="2 3">
    <name type="scientific">Oryza sativa subsp. indica</name>
    <name type="common">Rice</name>
    <dbReference type="NCBI Taxonomy" id="39946"/>
    <lineage>
        <taxon>Eukaryota</taxon>
        <taxon>Viridiplantae</taxon>
        <taxon>Streptophyta</taxon>
        <taxon>Embryophyta</taxon>
        <taxon>Tracheophyta</taxon>
        <taxon>Spermatophyta</taxon>
        <taxon>Magnoliopsida</taxon>
        <taxon>Liliopsida</taxon>
        <taxon>Poales</taxon>
        <taxon>Poaceae</taxon>
        <taxon>BOP clade</taxon>
        <taxon>Oryzoideae</taxon>
        <taxon>Oryzeae</taxon>
        <taxon>Oryzinae</taxon>
        <taxon>Oryza</taxon>
        <taxon>Oryza sativa</taxon>
    </lineage>
</organism>
<sequence length="322" mass="33644">MARQAAPPAPTSPASSPPSAFNLPYITVSGGAPPTGDDVDTLHAQAVSVLNVKALVPVVLDLGAANYTKWRGLFLVTLGKYALADHVLSDNAFPQHAPWARMDCVVLTWIYGTIAADLLESVMQPVVTARIVWLSLEQMFLGHQEQRAMHLSAEFHTFVQGDLSANDYCRRLKAMADTRGELGDPVTDRQLVLAMLGGLNPKYENLQTIIPLQRPFPIFVEARSQLILAEINKGSSNRSSTSTALVATTGGGSRGGTGGMNPAHATGFGNPNQGVGGNKNRRRRNGNGGGGAGGHSGNGGTSVANQGTGGQGTGQASAQPRA</sequence>
<dbReference type="STRING" id="39946.A2ZN07"/>
<gene>
    <name evidence="2" type="ORF">OsI_39218</name>
</gene>
<feature type="compositionally biased region" description="Polar residues" evidence="1">
    <location>
        <begin position="233"/>
        <end position="246"/>
    </location>
</feature>
<proteinExistence type="predicted"/>
<evidence type="ECO:0008006" key="4">
    <source>
        <dbReference type="Google" id="ProtNLM"/>
    </source>
</evidence>
<name>A2ZN07_ORYSI</name>
<dbReference type="EMBL" id="CM000137">
    <property type="protein sequence ID" value="EAY83991.1"/>
    <property type="molecule type" value="Genomic_DNA"/>
</dbReference>
<dbReference type="HOGENOM" id="CLU_045782_0_0_1"/>
<feature type="compositionally biased region" description="Gly residues" evidence="1">
    <location>
        <begin position="249"/>
        <end position="259"/>
    </location>
</feature>
<dbReference type="Gramene" id="BGIOSGA035786-TA">
    <property type="protein sequence ID" value="BGIOSGA035786-PA"/>
    <property type="gene ID" value="BGIOSGA035786"/>
</dbReference>
<feature type="compositionally biased region" description="Gly residues" evidence="1">
    <location>
        <begin position="286"/>
        <end position="300"/>
    </location>
</feature>
<evidence type="ECO:0000256" key="1">
    <source>
        <dbReference type="SAM" id="MobiDB-lite"/>
    </source>
</evidence>
<evidence type="ECO:0000313" key="3">
    <source>
        <dbReference type="Proteomes" id="UP000007015"/>
    </source>
</evidence>
<evidence type="ECO:0000313" key="2">
    <source>
        <dbReference type="EMBL" id="EAY83991.1"/>
    </source>
</evidence>
<dbReference type="Pfam" id="PF14223">
    <property type="entry name" value="Retrotran_gag_2"/>
    <property type="match status" value="1"/>
</dbReference>
<dbReference type="AlphaFoldDB" id="A2ZN07"/>
<protein>
    <recommendedName>
        <fullName evidence="4">Retrotransposon protein, putative, Ty1-copia subclass</fullName>
    </recommendedName>
</protein>
<reference evidence="2 3" key="1">
    <citation type="journal article" date="2005" name="PLoS Biol.">
        <title>The genomes of Oryza sativa: a history of duplications.</title>
        <authorList>
            <person name="Yu J."/>
            <person name="Wang J."/>
            <person name="Lin W."/>
            <person name="Li S."/>
            <person name="Li H."/>
            <person name="Zhou J."/>
            <person name="Ni P."/>
            <person name="Dong W."/>
            <person name="Hu S."/>
            <person name="Zeng C."/>
            <person name="Zhang J."/>
            <person name="Zhang Y."/>
            <person name="Li R."/>
            <person name="Xu Z."/>
            <person name="Li S."/>
            <person name="Li X."/>
            <person name="Zheng H."/>
            <person name="Cong L."/>
            <person name="Lin L."/>
            <person name="Yin J."/>
            <person name="Geng J."/>
            <person name="Li G."/>
            <person name="Shi J."/>
            <person name="Liu J."/>
            <person name="Lv H."/>
            <person name="Li J."/>
            <person name="Wang J."/>
            <person name="Deng Y."/>
            <person name="Ran L."/>
            <person name="Shi X."/>
            <person name="Wang X."/>
            <person name="Wu Q."/>
            <person name="Li C."/>
            <person name="Ren X."/>
            <person name="Wang J."/>
            <person name="Wang X."/>
            <person name="Li D."/>
            <person name="Liu D."/>
            <person name="Zhang X."/>
            <person name="Ji Z."/>
            <person name="Zhao W."/>
            <person name="Sun Y."/>
            <person name="Zhang Z."/>
            <person name="Bao J."/>
            <person name="Han Y."/>
            <person name="Dong L."/>
            <person name="Ji J."/>
            <person name="Chen P."/>
            <person name="Wu S."/>
            <person name="Liu J."/>
            <person name="Xiao Y."/>
            <person name="Bu D."/>
            <person name="Tan J."/>
            <person name="Yang L."/>
            <person name="Ye C."/>
            <person name="Zhang J."/>
            <person name="Xu J."/>
            <person name="Zhou Y."/>
            <person name="Yu Y."/>
            <person name="Zhang B."/>
            <person name="Zhuang S."/>
            <person name="Wei H."/>
            <person name="Liu B."/>
            <person name="Lei M."/>
            <person name="Yu H."/>
            <person name="Li Y."/>
            <person name="Xu H."/>
            <person name="Wei S."/>
            <person name="He X."/>
            <person name="Fang L."/>
            <person name="Zhang Z."/>
            <person name="Zhang Y."/>
            <person name="Huang X."/>
            <person name="Su Z."/>
            <person name="Tong W."/>
            <person name="Li J."/>
            <person name="Tong Z."/>
            <person name="Li S."/>
            <person name="Ye J."/>
            <person name="Wang L."/>
            <person name="Fang L."/>
            <person name="Lei T."/>
            <person name="Chen C."/>
            <person name="Chen H."/>
            <person name="Xu Z."/>
            <person name="Li H."/>
            <person name="Huang H."/>
            <person name="Zhang F."/>
            <person name="Xu H."/>
            <person name="Li N."/>
            <person name="Zhao C."/>
            <person name="Li S."/>
            <person name="Dong L."/>
            <person name="Huang Y."/>
            <person name="Li L."/>
            <person name="Xi Y."/>
            <person name="Qi Q."/>
            <person name="Li W."/>
            <person name="Zhang B."/>
            <person name="Hu W."/>
            <person name="Zhang Y."/>
            <person name="Tian X."/>
            <person name="Jiao Y."/>
            <person name="Liang X."/>
            <person name="Jin J."/>
            <person name="Gao L."/>
            <person name="Zheng W."/>
            <person name="Hao B."/>
            <person name="Liu S."/>
            <person name="Wang W."/>
            <person name="Yuan L."/>
            <person name="Cao M."/>
            <person name="McDermott J."/>
            <person name="Samudrala R."/>
            <person name="Wang J."/>
            <person name="Wong G.K."/>
            <person name="Yang H."/>
        </authorList>
    </citation>
    <scope>NUCLEOTIDE SEQUENCE [LARGE SCALE GENOMIC DNA]</scope>
    <source>
        <strain evidence="3">cv. 93-11</strain>
    </source>
</reference>